<proteinExistence type="inferred from homology"/>
<name>A0A318JEY2_9NEIS</name>
<dbReference type="RefSeq" id="WP_059284327.1">
    <property type="nucleotide sequence ID" value="NZ_LNQU01000001.1"/>
</dbReference>
<evidence type="ECO:0000256" key="3">
    <source>
        <dbReference type="ARBA" id="ARBA00023125"/>
    </source>
</evidence>
<comment type="caution">
    <text evidence="6">The sequence shown here is derived from an EMBL/GenBank/DDBJ whole genome shotgun (WGS) entry which is preliminary data.</text>
</comment>
<dbReference type="GO" id="GO:0003677">
    <property type="term" value="F:DNA binding"/>
    <property type="evidence" value="ECO:0007669"/>
    <property type="project" value="UniProtKB-KW"/>
</dbReference>
<dbReference type="Pfam" id="PF00126">
    <property type="entry name" value="HTH_1"/>
    <property type="match status" value="1"/>
</dbReference>
<keyword evidence="2" id="KW-0805">Transcription regulation</keyword>
<dbReference type="InterPro" id="IPR005119">
    <property type="entry name" value="LysR_subst-bd"/>
</dbReference>
<dbReference type="EMBL" id="QJKC01000032">
    <property type="protein sequence ID" value="PXX38842.1"/>
    <property type="molecule type" value="Genomic_DNA"/>
</dbReference>
<dbReference type="PROSITE" id="PS50931">
    <property type="entry name" value="HTH_LYSR"/>
    <property type="match status" value="1"/>
</dbReference>
<gene>
    <name evidence="6" type="ORF">DFR38_13215</name>
</gene>
<dbReference type="InterPro" id="IPR036388">
    <property type="entry name" value="WH-like_DNA-bd_sf"/>
</dbReference>
<dbReference type="OrthoDB" id="8629427at2"/>
<dbReference type="PRINTS" id="PR00039">
    <property type="entry name" value="HTHLYSR"/>
</dbReference>
<dbReference type="GO" id="GO:0003700">
    <property type="term" value="F:DNA-binding transcription factor activity"/>
    <property type="evidence" value="ECO:0007669"/>
    <property type="project" value="InterPro"/>
</dbReference>
<evidence type="ECO:0000256" key="4">
    <source>
        <dbReference type="ARBA" id="ARBA00023163"/>
    </source>
</evidence>
<reference evidence="6 7" key="1">
    <citation type="submission" date="2018-05" db="EMBL/GenBank/DDBJ databases">
        <title>Genomic Encyclopedia of Type Strains, Phase IV (KMG-IV): sequencing the most valuable type-strain genomes for metagenomic binning, comparative biology and taxonomic classification.</title>
        <authorList>
            <person name="Goeker M."/>
        </authorList>
    </citation>
    <scope>NUCLEOTIDE SEQUENCE [LARGE SCALE GENOMIC DNA]</scope>
    <source>
        <strain evidence="6 7">DSM 25134</strain>
    </source>
</reference>
<dbReference type="InterPro" id="IPR050950">
    <property type="entry name" value="HTH-type_LysR_regulators"/>
</dbReference>
<dbReference type="PANTHER" id="PTHR30419">
    <property type="entry name" value="HTH-TYPE TRANSCRIPTIONAL REGULATOR YBHD"/>
    <property type="match status" value="1"/>
</dbReference>
<dbReference type="SUPFAM" id="SSF53850">
    <property type="entry name" value="Periplasmic binding protein-like II"/>
    <property type="match status" value="1"/>
</dbReference>
<dbReference type="InterPro" id="IPR000847">
    <property type="entry name" value="LysR_HTH_N"/>
</dbReference>
<dbReference type="AlphaFoldDB" id="A0A318JEY2"/>
<dbReference type="Gene3D" id="3.40.190.10">
    <property type="entry name" value="Periplasmic binding protein-like II"/>
    <property type="match status" value="2"/>
</dbReference>
<evidence type="ECO:0000256" key="2">
    <source>
        <dbReference type="ARBA" id="ARBA00023015"/>
    </source>
</evidence>
<comment type="similarity">
    <text evidence="1">Belongs to the LysR transcriptional regulatory family.</text>
</comment>
<evidence type="ECO:0000259" key="5">
    <source>
        <dbReference type="PROSITE" id="PS50931"/>
    </source>
</evidence>
<accession>A0A318JEY2</accession>
<evidence type="ECO:0000313" key="7">
    <source>
        <dbReference type="Proteomes" id="UP000248395"/>
    </source>
</evidence>
<dbReference type="SUPFAM" id="SSF46785">
    <property type="entry name" value="Winged helix' DNA-binding domain"/>
    <property type="match status" value="1"/>
</dbReference>
<keyword evidence="3 6" id="KW-0238">DNA-binding</keyword>
<dbReference type="PANTHER" id="PTHR30419:SF30">
    <property type="entry name" value="LYSR FAMILY TRANSCRIPTIONAL REGULATOR"/>
    <property type="match status" value="1"/>
</dbReference>
<dbReference type="Proteomes" id="UP000248395">
    <property type="component" value="Unassembled WGS sequence"/>
</dbReference>
<dbReference type="GO" id="GO:0005829">
    <property type="term" value="C:cytosol"/>
    <property type="evidence" value="ECO:0007669"/>
    <property type="project" value="TreeGrafter"/>
</dbReference>
<dbReference type="Pfam" id="PF03466">
    <property type="entry name" value="LysR_substrate"/>
    <property type="match status" value="1"/>
</dbReference>
<keyword evidence="4" id="KW-0804">Transcription</keyword>
<evidence type="ECO:0000256" key="1">
    <source>
        <dbReference type="ARBA" id="ARBA00009437"/>
    </source>
</evidence>
<organism evidence="6 7">
    <name type="scientific">Aquitalea magnusonii</name>
    <dbReference type="NCBI Taxonomy" id="332411"/>
    <lineage>
        <taxon>Bacteria</taxon>
        <taxon>Pseudomonadati</taxon>
        <taxon>Pseudomonadota</taxon>
        <taxon>Betaproteobacteria</taxon>
        <taxon>Neisseriales</taxon>
        <taxon>Chromobacteriaceae</taxon>
        <taxon>Aquitalea</taxon>
    </lineage>
</organism>
<keyword evidence="7" id="KW-1185">Reference proteome</keyword>
<protein>
    <submittedName>
        <fullName evidence="6">DNA-binding transcriptional LysR family regulator</fullName>
    </submittedName>
</protein>
<dbReference type="InterPro" id="IPR036390">
    <property type="entry name" value="WH_DNA-bd_sf"/>
</dbReference>
<sequence>MKLATLAALIAAVEEGSLRAAARRVGCSQPALTRMIRELELELAAPLLLRSSRGVLPTAQGRVLYERAVRARHELEAAADEISQIGGHMVGKLHIGAVPLAVMLLIPEAMRTFVREFPHIQLRISEELYVAQLQKLRTGEVDITVGGIPDDLAAGEFYVEPLLHTEMIPAARQGSRWLEARCLQDLQHAPWVYTGTAHRAGYARALFERNGLEAPQQGALVNSTLALLSLVSTGDYVALLPRQIARQSWLASYVSPIDLREPGLPLQVGAIVRQELALAPVVRHLLTHLHRAAHHINRGDTLLS</sequence>
<feature type="domain" description="HTH lysR-type" evidence="5">
    <location>
        <begin position="1"/>
        <end position="58"/>
    </location>
</feature>
<dbReference type="Gene3D" id="1.10.10.10">
    <property type="entry name" value="Winged helix-like DNA-binding domain superfamily/Winged helix DNA-binding domain"/>
    <property type="match status" value="1"/>
</dbReference>
<evidence type="ECO:0000313" key="6">
    <source>
        <dbReference type="EMBL" id="PXX38842.1"/>
    </source>
</evidence>